<evidence type="ECO:0000313" key="9">
    <source>
        <dbReference type="EMBL" id="MBD0823705.1"/>
    </source>
</evidence>
<evidence type="ECO:0000259" key="7">
    <source>
        <dbReference type="Pfam" id="PF07980"/>
    </source>
</evidence>
<comment type="subcellular location">
    <subcellularLocation>
        <location evidence="1">Cell outer membrane</location>
    </subcellularLocation>
</comment>
<dbReference type="RefSeq" id="WP_188222994.1">
    <property type="nucleotide sequence ID" value="NZ_JACVXD010000002.1"/>
</dbReference>
<proteinExistence type="inferred from homology"/>
<dbReference type="SUPFAM" id="SSF48452">
    <property type="entry name" value="TPR-like"/>
    <property type="match status" value="1"/>
</dbReference>
<dbReference type="InterPro" id="IPR011990">
    <property type="entry name" value="TPR-like_helical_dom_sf"/>
</dbReference>
<comment type="similarity">
    <text evidence="2">Belongs to the SusD family.</text>
</comment>
<feature type="chain" id="PRO_5035328427" evidence="6">
    <location>
        <begin position="19"/>
        <end position="724"/>
    </location>
</feature>
<keyword evidence="5" id="KW-0998">Cell outer membrane</keyword>
<evidence type="ECO:0000313" key="10">
    <source>
        <dbReference type="Proteomes" id="UP000621516"/>
    </source>
</evidence>
<evidence type="ECO:0000259" key="8">
    <source>
        <dbReference type="Pfam" id="PF14322"/>
    </source>
</evidence>
<protein>
    <submittedName>
        <fullName evidence="9">RagB/SusD family nutrient uptake outer membrane protein</fullName>
    </submittedName>
</protein>
<evidence type="ECO:0000256" key="5">
    <source>
        <dbReference type="ARBA" id="ARBA00023237"/>
    </source>
</evidence>
<dbReference type="Proteomes" id="UP000621516">
    <property type="component" value="Unassembled WGS sequence"/>
</dbReference>
<name>A0A8J6U3R7_9FLAO</name>
<keyword evidence="4" id="KW-0472">Membrane</keyword>
<gene>
    <name evidence="9" type="ORF">ICJ85_06700</name>
</gene>
<accession>A0A8J6U3R7</accession>
<dbReference type="GO" id="GO:0009279">
    <property type="term" value="C:cell outer membrane"/>
    <property type="evidence" value="ECO:0007669"/>
    <property type="project" value="UniProtKB-SubCell"/>
</dbReference>
<keyword evidence="3 6" id="KW-0732">Signal</keyword>
<dbReference type="EMBL" id="JACVXD010000002">
    <property type="protein sequence ID" value="MBD0823705.1"/>
    <property type="molecule type" value="Genomic_DNA"/>
</dbReference>
<feature type="domain" description="SusD-like N-terminal" evidence="8">
    <location>
        <begin position="22"/>
        <end position="173"/>
    </location>
</feature>
<dbReference type="Gene3D" id="1.25.40.390">
    <property type="match status" value="1"/>
</dbReference>
<keyword evidence="10" id="KW-1185">Reference proteome</keyword>
<dbReference type="Pfam" id="PF14322">
    <property type="entry name" value="SusD-like_3"/>
    <property type="match status" value="1"/>
</dbReference>
<evidence type="ECO:0000256" key="3">
    <source>
        <dbReference type="ARBA" id="ARBA00022729"/>
    </source>
</evidence>
<dbReference type="Pfam" id="PF07980">
    <property type="entry name" value="SusD_RagB"/>
    <property type="match status" value="1"/>
</dbReference>
<reference evidence="9 10" key="1">
    <citation type="journal article" date="2018" name="J. Microbiol.">
        <title>Aestuariibaculum marinum sp. nov., a marine bacterium isolated from seawater in South Korea.</title>
        <authorList>
            <person name="Choi J."/>
            <person name="Lee D."/>
            <person name="Jang J.H."/>
            <person name="Cha S."/>
            <person name="Seo T."/>
        </authorList>
    </citation>
    <scope>NUCLEOTIDE SEQUENCE [LARGE SCALE GENOMIC DNA]</scope>
    <source>
        <strain evidence="9 10">IP7</strain>
    </source>
</reference>
<evidence type="ECO:0000256" key="6">
    <source>
        <dbReference type="SAM" id="SignalP"/>
    </source>
</evidence>
<dbReference type="AlphaFoldDB" id="A0A8J6U3R7"/>
<organism evidence="9 10">
    <name type="scientific">Aestuariibaculum marinum</name>
    <dbReference type="NCBI Taxonomy" id="2683592"/>
    <lineage>
        <taxon>Bacteria</taxon>
        <taxon>Pseudomonadati</taxon>
        <taxon>Bacteroidota</taxon>
        <taxon>Flavobacteriia</taxon>
        <taxon>Flavobacteriales</taxon>
        <taxon>Flavobacteriaceae</taxon>
    </lineage>
</organism>
<sequence length="724" mass="81056">MKKLIYIMLAAMVLTNTACEKDFLEVEAPSSVDEDFVFGSPSEAFKVLAGMYDYWHDLDRLMYYETEVVGSDSECHPENYSSQGRHIPEGLFASEYTIHAGESVTEWNECYLIINRVNIMLEALEAKQEYQDAVKAGEPSAWTQLYGEAVAFRATCYKLLIRYFGDVPYFDYPIRNTAQTDTLGLTSRDVIYDKEIAALKAATPLMYRLGDGGLTAERFSGTYADAVIGRMAFDAAGYQLRRTNFDYGNVAFDQIGVENSTWQAKYVRRTDWMDYMQIAKEHYLKVVNNPGSAILLESDERGAGFNNPFQRNFQYLMDLEVSPESIFEAGYTRGQNSDFPYSFGRPSGGGSRNAYPCKNYGQSRVYASFYYGEFMPNDKRRDVTACVTANSGAASEILINFQPGSREKGGLANNKLDESRFADPYTARQRQSGCNWQQLRMADVMLDLAYASAATGDEGTAKTYLTKVRSRAFSSADQATYVTGYVNALSGQDLLDAIAQERKLELAAEGKTRWDMTLYGTMPERIKKLRDTQIAMVEGLNSDGYYTFAETGMTISNFVWTKYVNIKEDIDPSLNLLTTQAPDGITTTDPTYPVLVPGWRGTSDLWTDYISTLASDKVNLAIRGLYEYIDPDGPVALALEADGYKKQPWGAYIVGAKEVKDDNGVVIDWEITGNETQYTSDIFKGYPDSYYSAGEPPRYIRAIPYETLVSSNGNITQGYGHASE</sequence>
<evidence type="ECO:0000256" key="4">
    <source>
        <dbReference type="ARBA" id="ARBA00023136"/>
    </source>
</evidence>
<dbReference type="InterPro" id="IPR033985">
    <property type="entry name" value="SusD-like_N"/>
</dbReference>
<feature type="domain" description="RagB/SusD" evidence="7">
    <location>
        <begin position="405"/>
        <end position="531"/>
    </location>
</feature>
<feature type="signal peptide" evidence="6">
    <location>
        <begin position="1"/>
        <end position="18"/>
    </location>
</feature>
<dbReference type="InterPro" id="IPR012944">
    <property type="entry name" value="SusD_RagB_dom"/>
</dbReference>
<evidence type="ECO:0000256" key="2">
    <source>
        <dbReference type="ARBA" id="ARBA00006275"/>
    </source>
</evidence>
<evidence type="ECO:0000256" key="1">
    <source>
        <dbReference type="ARBA" id="ARBA00004442"/>
    </source>
</evidence>
<comment type="caution">
    <text evidence="9">The sequence shown here is derived from an EMBL/GenBank/DDBJ whole genome shotgun (WGS) entry which is preliminary data.</text>
</comment>